<dbReference type="EMBL" id="GL698669">
    <property type="protein sequence ID" value="EFY84141.1"/>
    <property type="molecule type" value="Genomic_DNA"/>
</dbReference>
<dbReference type="InParanoid" id="E9EIW6"/>
<evidence type="ECO:0000256" key="2">
    <source>
        <dbReference type="ARBA" id="ARBA00023043"/>
    </source>
</evidence>
<keyword evidence="5" id="KW-1185">Reference proteome</keyword>
<evidence type="ECO:0000313" key="4">
    <source>
        <dbReference type="EMBL" id="EFY84141.1"/>
    </source>
</evidence>
<dbReference type="SMART" id="SM00248">
    <property type="entry name" value="ANK"/>
    <property type="match status" value="2"/>
</dbReference>
<name>E9EIW6_METAQ</name>
<evidence type="ECO:0000313" key="5">
    <source>
        <dbReference type="Proteomes" id="UP000002499"/>
    </source>
</evidence>
<dbReference type="PANTHER" id="PTHR24126:SF14">
    <property type="entry name" value="ANK_REP_REGION DOMAIN-CONTAINING PROTEIN"/>
    <property type="match status" value="1"/>
</dbReference>
<dbReference type="AlphaFoldDB" id="E9EIW6"/>
<feature type="repeat" description="ANK" evidence="3">
    <location>
        <begin position="190"/>
        <end position="212"/>
    </location>
</feature>
<evidence type="ECO:0000256" key="1">
    <source>
        <dbReference type="ARBA" id="ARBA00022737"/>
    </source>
</evidence>
<dbReference type="PROSITE" id="PS50088">
    <property type="entry name" value="ANK_REPEAT"/>
    <property type="match status" value="1"/>
</dbReference>
<dbReference type="InterPro" id="IPR036770">
    <property type="entry name" value="Ankyrin_rpt-contain_sf"/>
</dbReference>
<keyword evidence="1" id="KW-0677">Repeat</keyword>
<dbReference type="Pfam" id="PF12796">
    <property type="entry name" value="Ank_2"/>
    <property type="match status" value="1"/>
</dbReference>
<keyword evidence="2 3" id="KW-0040">ANK repeat</keyword>
<dbReference type="Proteomes" id="UP000002499">
    <property type="component" value="Unassembled WGS sequence"/>
</dbReference>
<gene>
    <name evidence="4" type="ORF">MAC_09814</name>
</gene>
<dbReference type="InterPro" id="IPR002110">
    <property type="entry name" value="Ankyrin_rpt"/>
</dbReference>
<accession>E9EIW6</accession>
<sequence length="228" mass="25518">MSRYVSSSRGLVKTTQSSLPTVQIIHESVPRASRLQERPRCRAALQIPQDSSLKAFSLTEWIQKYNMLKPTLIPELYRHSADLLYILADRNLPRLVEMVLDQDSKEDVRGQRYGYPLFAALAPGYRDVVKALLFRGRCARDCGFLDQLEHGRAAQTHDQTPLTWAAAGGHERAVKVLQATKGADLSSGRDGRTPLSWAAGKGHVSAVRQLLEGKDVDKTRDHHKTHRG</sequence>
<dbReference type="PANTHER" id="PTHR24126">
    <property type="entry name" value="ANKYRIN REPEAT, PH AND SEC7 DOMAIN CONTAINING PROTEIN SECG-RELATED"/>
    <property type="match status" value="1"/>
</dbReference>
<dbReference type="PROSITE" id="PS50297">
    <property type="entry name" value="ANK_REP_REGION"/>
    <property type="match status" value="1"/>
</dbReference>
<dbReference type="Gene3D" id="1.25.40.20">
    <property type="entry name" value="Ankyrin repeat-containing domain"/>
    <property type="match status" value="1"/>
</dbReference>
<dbReference type="OrthoDB" id="20872at2759"/>
<proteinExistence type="predicted"/>
<dbReference type="HOGENOM" id="CLU_1215031_0_0_1"/>
<evidence type="ECO:0000256" key="3">
    <source>
        <dbReference type="PROSITE-ProRule" id="PRU00023"/>
    </source>
</evidence>
<protein>
    <submittedName>
        <fullName evidence="4">Pfs, NACHT and Ankyrin domain protein</fullName>
    </submittedName>
</protein>
<reference evidence="4 5" key="1">
    <citation type="journal article" date="2011" name="PLoS Genet.">
        <title>Genome sequencing and comparative transcriptomics of the model entomopathogenic fungi Metarhizium anisopliae and M. acridum.</title>
        <authorList>
            <person name="Gao Q."/>
            <person name="Jin K."/>
            <person name="Ying S.H."/>
            <person name="Zhang Y."/>
            <person name="Xiao G."/>
            <person name="Shang Y."/>
            <person name="Duan Z."/>
            <person name="Hu X."/>
            <person name="Xie X.Q."/>
            <person name="Zhou G."/>
            <person name="Peng G."/>
            <person name="Luo Z."/>
            <person name="Huang W."/>
            <person name="Wang B."/>
            <person name="Fang W."/>
            <person name="Wang S."/>
            <person name="Zhong Y."/>
            <person name="Ma L.J."/>
            <person name="St Leger R.J."/>
            <person name="Zhao G.P."/>
            <person name="Pei Y."/>
            <person name="Feng M.G."/>
            <person name="Xia Y."/>
            <person name="Wang C."/>
        </authorList>
    </citation>
    <scope>NUCLEOTIDE SEQUENCE [LARGE SCALE GENOMIC DNA]</scope>
    <source>
        <strain evidence="4 5">CQMa 102</strain>
    </source>
</reference>
<dbReference type="SUPFAM" id="SSF48403">
    <property type="entry name" value="Ankyrin repeat"/>
    <property type="match status" value="1"/>
</dbReference>
<organism evidence="5">
    <name type="scientific">Metarhizium acridum (strain CQMa 102)</name>
    <dbReference type="NCBI Taxonomy" id="655827"/>
    <lineage>
        <taxon>Eukaryota</taxon>
        <taxon>Fungi</taxon>
        <taxon>Dikarya</taxon>
        <taxon>Ascomycota</taxon>
        <taxon>Pezizomycotina</taxon>
        <taxon>Sordariomycetes</taxon>
        <taxon>Hypocreomycetidae</taxon>
        <taxon>Hypocreales</taxon>
        <taxon>Clavicipitaceae</taxon>
        <taxon>Metarhizium</taxon>
    </lineage>
</organism>